<keyword evidence="2" id="KW-1185">Reference proteome</keyword>
<dbReference type="Proteomes" id="UP000805193">
    <property type="component" value="Unassembled WGS sequence"/>
</dbReference>
<evidence type="ECO:0000313" key="2">
    <source>
        <dbReference type="Proteomes" id="UP000805193"/>
    </source>
</evidence>
<proteinExistence type="predicted"/>
<sequence>MDDYSGEENFRGKYCTLKFAAPMPPKPERLNYHQNLFNTTLDEGGGTLGVLHGIKFLSMCWVILCHSYIFLNPERVGMIVPPLGFTVALIILLPLFGRGPVWHEIVDVQANKCEQNWWQTMLFFANFVTTYDSICDMQFYILALAVVLPMYKHPILGSLINLMFLVVSFIITAVIIVYYNFPAIMIFLHPDVDLIKKEAFYIHWRPYTHYGPYAVGLFMGLLFYRKQKIRFSKGLAIIGWAMAISLQLAMIYGIRDWHEHYETVGIIGYVFAVTHRTAWAATVAYIVFATHFGLGGWIGQFLQWKALVPLSRLTFLTYLLHPLVMWYKNGNLRERVFLRHFPEMANNVVSDLVFSYAVAFIATLLFEVPVLNLEKIILRPFMGAPKKQGGGGRSGNGVPNTAYSPESPPVDFVINGHHYPDDYKRAAGERNSSSRL</sequence>
<accession>A0AC60PAM3</accession>
<gene>
    <name evidence="1" type="ORF">HPB47_006325</name>
</gene>
<comment type="caution">
    <text evidence="1">The sequence shown here is derived from an EMBL/GenBank/DDBJ whole genome shotgun (WGS) entry which is preliminary data.</text>
</comment>
<dbReference type="EMBL" id="JABSTQ010010942">
    <property type="protein sequence ID" value="KAG0416564.1"/>
    <property type="molecule type" value="Genomic_DNA"/>
</dbReference>
<organism evidence="1 2">
    <name type="scientific">Ixodes persulcatus</name>
    <name type="common">Taiga tick</name>
    <dbReference type="NCBI Taxonomy" id="34615"/>
    <lineage>
        <taxon>Eukaryota</taxon>
        <taxon>Metazoa</taxon>
        <taxon>Ecdysozoa</taxon>
        <taxon>Arthropoda</taxon>
        <taxon>Chelicerata</taxon>
        <taxon>Arachnida</taxon>
        <taxon>Acari</taxon>
        <taxon>Parasitiformes</taxon>
        <taxon>Ixodida</taxon>
        <taxon>Ixodoidea</taxon>
        <taxon>Ixodidae</taxon>
        <taxon>Ixodinae</taxon>
        <taxon>Ixodes</taxon>
    </lineage>
</organism>
<name>A0AC60PAM3_IXOPE</name>
<reference evidence="1 2" key="1">
    <citation type="journal article" date="2020" name="Cell">
        <title>Large-Scale Comparative Analyses of Tick Genomes Elucidate Their Genetic Diversity and Vector Capacities.</title>
        <authorList>
            <consortium name="Tick Genome and Microbiome Consortium (TIGMIC)"/>
            <person name="Jia N."/>
            <person name="Wang J."/>
            <person name="Shi W."/>
            <person name="Du L."/>
            <person name="Sun Y."/>
            <person name="Zhan W."/>
            <person name="Jiang J.F."/>
            <person name="Wang Q."/>
            <person name="Zhang B."/>
            <person name="Ji P."/>
            <person name="Bell-Sakyi L."/>
            <person name="Cui X.M."/>
            <person name="Yuan T.T."/>
            <person name="Jiang B.G."/>
            <person name="Yang W.F."/>
            <person name="Lam T.T."/>
            <person name="Chang Q.C."/>
            <person name="Ding S.J."/>
            <person name="Wang X.J."/>
            <person name="Zhu J.G."/>
            <person name="Ruan X.D."/>
            <person name="Zhao L."/>
            <person name="Wei J.T."/>
            <person name="Ye R.Z."/>
            <person name="Que T.C."/>
            <person name="Du C.H."/>
            <person name="Zhou Y.H."/>
            <person name="Cheng J.X."/>
            <person name="Dai P.F."/>
            <person name="Guo W.B."/>
            <person name="Han X.H."/>
            <person name="Huang E.J."/>
            <person name="Li L.F."/>
            <person name="Wei W."/>
            <person name="Gao Y.C."/>
            <person name="Liu J.Z."/>
            <person name="Shao H.Z."/>
            <person name="Wang X."/>
            <person name="Wang C.C."/>
            <person name="Yang T.C."/>
            <person name="Huo Q.B."/>
            <person name="Li W."/>
            <person name="Chen H.Y."/>
            <person name="Chen S.E."/>
            <person name="Zhou L.G."/>
            <person name="Ni X.B."/>
            <person name="Tian J.H."/>
            <person name="Sheng Y."/>
            <person name="Liu T."/>
            <person name="Pan Y.S."/>
            <person name="Xia L.Y."/>
            <person name="Li J."/>
            <person name="Zhao F."/>
            <person name="Cao W.C."/>
        </authorList>
    </citation>
    <scope>NUCLEOTIDE SEQUENCE [LARGE SCALE GENOMIC DNA]</scope>
    <source>
        <strain evidence="1">Iper-2018</strain>
    </source>
</reference>
<protein>
    <submittedName>
        <fullName evidence="1">Uncharacterized protein</fullName>
    </submittedName>
</protein>
<evidence type="ECO:0000313" key="1">
    <source>
        <dbReference type="EMBL" id="KAG0416564.1"/>
    </source>
</evidence>